<keyword evidence="2 7" id="KW-0436">Ligase</keyword>
<evidence type="ECO:0000256" key="5">
    <source>
        <dbReference type="ARBA" id="ARBA00022917"/>
    </source>
</evidence>
<feature type="binding site" evidence="7">
    <location>
        <begin position="228"/>
        <end position="230"/>
    </location>
    <ligand>
        <name>ATP</name>
        <dbReference type="ChEBI" id="CHEBI:30616"/>
    </ligand>
</feature>
<feature type="binding site" evidence="7">
    <location>
        <begin position="541"/>
        <end position="544"/>
    </location>
    <ligand>
        <name>ATP</name>
        <dbReference type="ChEBI" id="CHEBI:30616"/>
    </ligand>
</feature>
<evidence type="ECO:0000256" key="2">
    <source>
        <dbReference type="ARBA" id="ARBA00022598"/>
    </source>
</evidence>
<dbReference type="GO" id="GO:0005524">
    <property type="term" value="F:ATP binding"/>
    <property type="evidence" value="ECO:0007669"/>
    <property type="project" value="UniProtKB-UniRule"/>
</dbReference>
<dbReference type="SUPFAM" id="SSF55261">
    <property type="entry name" value="GAD domain-like"/>
    <property type="match status" value="1"/>
</dbReference>
<dbReference type="GO" id="GO:0003676">
    <property type="term" value="F:nucleic acid binding"/>
    <property type="evidence" value="ECO:0007669"/>
    <property type="project" value="InterPro"/>
</dbReference>
<dbReference type="InterPro" id="IPR047090">
    <property type="entry name" value="AspRS_core"/>
</dbReference>
<dbReference type="GO" id="GO:0005737">
    <property type="term" value="C:cytoplasm"/>
    <property type="evidence" value="ECO:0007669"/>
    <property type="project" value="UniProtKB-SubCell"/>
</dbReference>
<dbReference type="SUPFAM" id="SSF55681">
    <property type="entry name" value="Class II aaRS and biotin synthetases"/>
    <property type="match status" value="1"/>
</dbReference>
<feature type="binding site" evidence="7">
    <location>
        <position position="455"/>
    </location>
    <ligand>
        <name>L-aspartate</name>
        <dbReference type="ChEBI" id="CHEBI:29991"/>
    </ligand>
</feature>
<comment type="similarity">
    <text evidence="1 7">Belongs to the class-II aminoacyl-tRNA synthetase family. Type 1 subfamily.</text>
</comment>
<dbReference type="PRINTS" id="PR01042">
    <property type="entry name" value="TRNASYNTHASP"/>
</dbReference>
<name>A0A1H7ZT76_9BACT</name>
<dbReference type="InterPro" id="IPR006195">
    <property type="entry name" value="aa-tRNA-synth_II"/>
</dbReference>
<organism evidence="9 10">
    <name type="scientific">Syntrophus gentianae</name>
    <dbReference type="NCBI Taxonomy" id="43775"/>
    <lineage>
        <taxon>Bacteria</taxon>
        <taxon>Pseudomonadati</taxon>
        <taxon>Thermodesulfobacteriota</taxon>
        <taxon>Syntrophia</taxon>
        <taxon>Syntrophales</taxon>
        <taxon>Syntrophaceae</taxon>
        <taxon>Syntrophus</taxon>
    </lineage>
</organism>
<keyword evidence="10" id="KW-1185">Reference proteome</keyword>
<dbReference type="SUPFAM" id="SSF50249">
    <property type="entry name" value="Nucleic acid-binding proteins"/>
    <property type="match status" value="1"/>
</dbReference>
<keyword evidence="3 7" id="KW-0547">Nucleotide-binding</keyword>
<dbReference type="InterPro" id="IPR012340">
    <property type="entry name" value="NA-bd_OB-fold"/>
</dbReference>
<dbReference type="GO" id="GO:0006422">
    <property type="term" value="P:aspartyl-tRNA aminoacylation"/>
    <property type="evidence" value="ECO:0007669"/>
    <property type="project" value="UniProtKB-UniRule"/>
</dbReference>
<dbReference type="PANTHER" id="PTHR22594">
    <property type="entry name" value="ASPARTYL/LYSYL-TRNA SYNTHETASE"/>
    <property type="match status" value="1"/>
</dbReference>
<gene>
    <name evidence="7" type="primary">aspS</name>
    <name evidence="9" type="ORF">SAMN04489760_1266</name>
</gene>
<feature type="binding site" evidence="7">
    <location>
        <position position="237"/>
    </location>
    <ligand>
        <name>ATP</name>
        <dbReference type="ChEBI" id="CHEBI:30616"/>
    </ligand>
</feature>
<keyword evidence="6 7" id="KW-0030">Aminoacyl-tRNA synthetase</keyword>
<dbReference type="Pfam" id="PF00152">
    <property type="entry name" value="tRNA-synt_2"/>
    <property type="match status" value="1"/>
</dbReference>
<evidence type="ECO:0000256" key="6">
    <source>
        <dbReference type="ARBA" id="ARBA00023146"/>
    </source>
</evidence>
<feature type="domain" description="Aminoacyl-transfer RNA synthetases class-II family profile" evidence="8">
    <location>
        <begin position="151"/>
        <end position="562"/>
    </location>
</feature>
<comment type="subunit">
    <text evidence="7">Homodimer.</text>
</comment>
<dbReference type="InterPro" id="IPR029351">
    <property type="entry name" value="GAD_dom"/>
</dbReference>
<evidence type="ECO:0000313" key="9">
    <source>
        <dbReference type="EMBL" id="SEM60577.1"/>
    </source>
</evidence>
<dbReference type="InterPro" id="IPR004364">
    <property type="entry name" value="Aa-tRNA-synt_II"/>
</dbReference>
<dbReference type="AlphaFoldDB" id="A0A1H7ZT76"/>
<protein>
    <recommendedName>
        <fullName evidence="7">Aspartate--tRNA(Asp/Asn) ligase</fullName>
        <ecNumber evidence="7">6.1.1.23</ecNumber>
    </recommendedName>
    <alternativeName>
        <fullName evidence="7">Aspartyl-tRNA synthetase</fullName>
        <shortName evidence="7">AspRS</shortName>
    </alternativeName>
    <alternativeName>
        <fullName evidence="7">Non-discriminating aspartyl-tRNA synthetase</fullName>
        <shortName evidence="7">ND-AspRS</shortName>
    </alternativeName>
</protein>
<feature type="binding site" evidence="7">
    <location>
        <position position="496"/>
    </location>
    <ligand>
        <name>L-aspartate</name>
        <dbReference type="ChEBI" id="CHEBI:29991"/>
    </ligand>
</feature>
<evidence type="ECO:0000256" key="3">
    <source>
        <dbReference type="ARBA" id="ARBA00022741"/>
    </source>
</evidence>
<dbReference type="PANTHER" id="PTHR22594:SF5">
    <property type="entry name" value="ASPARTATE--TRNA LIGASE, MITOCHONDRIAL"/>
    <property type="match status" value="1"/>
</dbReference>
<accession>A0A1H7ZT76</accession>
<feature type="binding site" evidence="7">
    <location>
        <position position="489"/>
    </location>
    <ligand>
        <name>ATP</name>
        <dbReference type="ChEBI" id="CHEBI:30616"/>
    </ligand>
</feature>
<dbReference type="Gene3D" id="3.30.1360.30">
    <property type="entry name" value="GAD-like domain"/>
    <property type="match status" value="1"/>
</dbReference>
<comment type="catalytic activity">
    <reaction evidence="7">
        <text>tRNA(Asx) + L-aspartate + ATP = L-aspartyl-tRNA(Asx) + AMP + diphosphate</text>
        <dbReference type="Rhea" id="RHEA:18349"/>
        <dbReference type="Rhea" id="RHEA-COMP:9710"/>
        <dbReference type="Rhea" id="RHEA-COMP:9711"/>
        <dbReference type="ChEBI" id="CHEBI:29991"/>
        <dbReference type="ChEBI" id="CHEBI:30616"/>
        <dbReference type="ChEBI" id="CHEBI:33019"/>
        <dbReference type="ChEBI" id="CHEBI:78442"/>
        <dbReference type="ChEBI" id="CHEBI:78516"/>
        <dbReference type="ChEBI" id="CHEBI:456215"/>
        <dbReference type="EC" id="6.1.1.23"/>
    </reaction>
</comment>
<dbReference type="Pfam" id="PF01336">
    <property type="entry name" value="tRNA_anti-codon"/>
    <property type="match status" value="1"/>
</dbReference>
<dbReference type="EC" id="6.1.1.23" evidence="7"/>
<dbReference type="InterPro" id="IPR004524">
    <property type="entry name" value="Asp-tRNA-ligase_1"/>
</dbReference>
<dbReference type="Proteomes" id="UP000198744">
    <property type="component" value="Unassembled WGS sequence"/>
</dbReference>
<dbReference type="InterPro" id="IPR047089">
    <property type="entry name" value="Asp-tRNA-ligase_1_N"/>
</dbReference>
<feature type="binding site" evidence="7">
    <location>
        <position position="228"/>
    </location>
    <ligand>
        <name>L-aspartate</name>
        <dbReference type="ChEBI" id="CHEBI:29991"/>
    </ligand>
</feature>
<dbReference type="NCBIfam" id="TIGR00459">
    <property type="entry name" value="aspS_bact"/>
    <property type="match status" value="1"/>
</dbReference>
<keyword evidence="7" id="KW-0963">Cytoplasm</keyword>
<dbReference type="EMBL" id="FOBS01000026">
    <property type="protein sequence ID" value="SEM60577.1"/>
    <property type="molecule type" value="Genomic_DNA"/>
</dbReference>
<keyword evidence="4 7" id="KW-0067">ATP-binding</keyword>
<keyword evidence="5 7" id="KW-0648">Protein biosynthesis</keyword>
<dbReference type="PROSITE" id="PS50862">
    <property type="entry name" value="AA_TRNA_LIGASE_II"/>
    <property type="match status" value="1"/>
</dbReference>
<dbReference type="InterPro" id="IPR004365">
    <property type="entry name" value="NA-bd_OB_tRNA"/>
</dbReference>
<dbReference type="InterPro" id="IPR002312">
    <property type="entry name" value="Asp/Asn-tRNA-synth_IIb"/>
</dbReference>
<feature type="site" description="Important for tRNA non-discrimination" evidence="7">
    <location>
        <position position="90"/>
    </location>
</feature>
<sequence length="591" mass="67081">MSDFIITKKRTHYCGQLGTDQIEKEVILMGWAHRRRDHGGVIFVDFRDREGIVQIVFNPEHSPEAHREAHRIRSEFVLAIRGTVRQRPEGMINPDLKTGSIEVMVDELEILNESQTPPFSLETDSEISENVRLKYRYLDLRRPHLQKNIMLRSRVASEARQYFQEEGFLEIETPFLTKSTPEGARDYLVPSRINKGTFYALPQSPQIFKQLLMVSGFDRYFQIVKCFRDEDLRADRQPEFTQIDVEMSFITEDDIIAIMEGLMARLFSRCLNRTLTLPFPRLSYAEAIGRFGKDNPDVRFGLELRDLTDILTNTGFTVFREVAAAGGVIKAIRIPDGKRLSRKDLDELQNFVAIYGAKGLAWARITAEGWTSPIFKFLSAEEVSQINARMEAVEGDALVFVADTPTVVKDSLGNLRTHLAKKLNLIDPSEFAFVWITEFPLMEFSDTEKRYVSTHHPFTSPVPEDVKHLPGNPGKVRARAYDLVLNGSEVGGGSIRIHRKEIQSLIFEALGLQSEEVRTKFGFLLDALEFGTPPHGGIAFGLDRLIMMMTGTESIRDVIAFPKTQKATCLMTDAPSTVSIEQLMELSLKIV</sequence>
<evidence type="ECO:0000313" key="10">
    <source>
        <dbReference type="Proteomes" id="UP000198744"/>
    </source>
</evidence>
<dbReference type="GO" id="GO:0050560">
    <property type="term" value="F:aspartate-tRNA(Asn) ligase activity"/>
    <property type="evidence" value="ECO:0007669"/>
    <property type="project" value="UniProtKB-EC"/>
</dbReference>
<dbReference type="InterPro" id="IPR045864">
    <property type="entry name" value="aa-tRNA-synth_II/BPL/LPL"/>
</dbReference>
<dbReference type="InterPro" id="IPR004115">
    <property type="entry name" value="GAD-like_sf"/>
</dbReference>
<feature type="site" description="Important for tRNA non-discrimination" evidence="7">
    <location>
        <position position="38"/>
    </location>
</feature>
<dbReference type="Gene3D" id="2.40.50.140">
    <property type="entry name" value="Nucleic acid-binding proteins"/>
    <property type="match status" value="1"/>
</dbReference>
<dbReference type="RefSeq" id="WP_093884314.1">
    <property type="nucleotide sequence ID" value="NZ_FOBS01000026.1"/>
</dbReference>
<proteinExistence type="inferred from homology"/>
<comment type="subcellular location">
    <subcellularLocation>
        <location evidence="7">Cytoplasm</location>
    </subcellularLocation>
</comment>
<dbReference type="CDD" id="cd00777">
    <property type="entry name" value="AspRS_core"/>
    <property type="match status" value="1"/>
</dbReference>
<feature type="region of interest" description="Aspartate" evidence="7">
    <location>
        <begin position="206"/>
        <end position="209"/>
    </location>
</feature>
<dbReference type="STRING" id="43775.SAMN04489760_1266"/>
<evidence type="ECO:0000256" key="4">
    <source>
        <dbReference type="ARBA" id="ARBA00022840"/>
    </source>
</evidence>
<comment type="function">
    <text evidence="7">Aspartyl-tRNA synthetase with relaxed tRNA specificity since it is able to aspartylate not only its cognate tRNA(Asp) but also tRNA(Asn). Reaction proceeds in two steps: L-aspartate is first activated by ATP to form Asp-AMP and then transferred to the acceptor end of tRNA(Asp/Asn).</text>
</comment>
<dbReference type="Pfam" id="PF02938">
    <property type="entry name" value="GAD"/>
    <property type="match status" value="1"/>
</dbReference>
<dbReference type="HAMAP" id="MF_00044">
    <property type="entry name" value="Asp_tRNA_synth_type1"/>
    <property type="match status" value="1"/>
</dbReference>
<dbReference type="Gene3D" id="3.30.930.10">
    <property type="entry name" value="Bira Bifunctional Protein, Domain 2"/>
    <property type="match status" value="1"/>
</dbReference>
<feature type="binding site" evidence="7">
    <location>
        <position position="182"/>
    </location>
    <ligand>
        <name>L-aspartate</name>
        <dbReference type="ChEBI" id="CHEBI:29991"/>
    </ligand>
</feature>
<dbReference type="CDD" id="cd04317">
    <property type="entry name" value="EcAspRS_like_N"/>
    <property type="match status" value="1"/>
</dbReference>
<dbReference type="OrthoDB" id="9802326at2"/>
<evidence type="ECO:0000256" key="7">
    <source>
        <dbReference type="HAMAP-Rule" id="MF_00044"/>
    </source>
</evidence>
<evidence type="ECO:0000256" key="1">
    <source>
        <dbReference type="ARBA" id="ARBA00006303"/>
    </source>
</evidence>
<evidence type="ECO:0000259" key="8">
    <source>
        <dbReference type="PROSITE" id="PS50862"/>
    </source>
</evidence>
<dbReference type="NCBIfam" id="NF001750">
    <property type="entry name" value="PRK00476.1"/>
    <property type="match status" value="1"/>
</dbReference>
<dbReference type="GO" id="GO:0004815">
    <property type="term" value="F:aspartate-tRNA ligase activity"/>
    <property type="evidence" value="ECO:0007669"/>
    <property type="project" value="UniProtKB-UniRule"/>
</dbReference>
<reference evidence="9 10" key="1">
    <citation type="submission" date="2016-10" db="EMBL/GenBank/DDBJ databases">
        <authorList>
            <person name="de Groot N.N."/>
        </authorList>
    </citation>
    <scope>NUCLEOTIDE SEQUENCE [LARGE SCALE GENOMIC DNA]</scope>
    <source>
        <strain evidence="9 10">DSM 8423</strain>
    </source>
</reference>